<evidence type="ECO:0000256" key="1">
    <source>
        <dbReference type="SAM" id="SignalP"/>
    </source>
</evidence>
<keyword evidence="1" id="KW-0732">Signal</keyword>
<organism evidence="2 3">
    <name type="scientific">Macrophomina phaseolina (strain MS6)</name>
    <name type="common">Charcoal rot fungus</name>
    <dbReference type="NCBI Taxonomy" id="1126212"/>
    <lineage>
        <taxon>Eukaryota</taxon>
        <taxon>Fungi</taxon>
        <taxon>Dikarya</taxon>
        <taxon>Ascomycota</taxon>
        <taxon>Pezizomycotina</taxon>
        <taxon>Dothideomycetes</taxon>
        <taxon>Dothideomycetes incertae sedis</taxon>
        <taxon>Botryosphaeriales</taxon>
        <taxon>Botryosphaeriaceae</taxon>
        <taxon>Macrophomina</taxon>
    </lineage>
</organism>
<dbReference type="EMBL" id="AHHD01000501">
    <property type="protein sequence ID" value="EKG10847.1"/>
    <property type="molecule type" value="Genomic_DNA"/>
</dbReference>
<sequence>MHFATTTAALAGIASFAAGVAAQSCEKPDLIVVIHTGNCPNKDTITTHVVGANATEELKDNPVQGISLSTYDTRYTWAYASVDEEDGKTVIAPVKINFATFPKWQATGSGASISNSRTGDPLYVNYCDSN</sequence>
<evidence type="ECO:0000313" key="2">
    <source>
        <dbReference type="EMBL" id="EKG10847.1"/>
    </source>
</evidence>
<accession>K2RD40</accession>
<dbReference type="AlphaFoldDB" id="K2RD40"/>
<name>K2RD40_MACPH</name>
<proteinExistence type="predicted"/>
<dbReference type="Proteomes" id="UP000007129">
    <property type="component" value="Unassembled WGS sequence"/>
</dbReference>
<gene>
    <name evidence="2" type="ORF">MPH_12061</name>
</gene>
<reference evidence="2 3" key="1">
    <citation type="journal article" date="2012" name="BMC Genomics">
        <title>Tools to kill: Genome of one of the most destructive plant pathogenic fungi Macrophomina phaseolina.</title>
        <authorList>
            <person name="Islam M.S."/>
            <person name="Haque M.S."/>
            <person name="Islam M.M."/>
            <person name="Emdad E.M."/>
            <person name="Halim A."/>
            <person name="Hossen Q.M.M."/>
            <person name="Hossain M.Z."/>
            <person name="Ahmed B."/>
            <person name="Rahim S."/>
            <person name="Rahman M.S."/>
            <person name="Alam M.M."/>
            <person name="Hou S."/>
            <person name="Wan X."/>
            <person name="Saito J.A."/>
            <person name="Alam M."/>
        </authorList>
    </citation>
    <scope>NUCLEOTIDE SEQUENCE [LARGE SCALE GENOMIC DNA]</scope>
    <source>
        <strain evidence="2 3">MS6</strain>
    </source>
</reference>
<dbReference type="InParanoid" id="K2RD40"/>
<feature type="signal peptide" evidence="1">
    <location>
        <begin position="1"/>
        <end position="22"/>
    </location>
</feature>
<dbReference type="OrthoDB" id="10354459at2759"/>
<dbReference type="HOGENOM" id="CLU_1938566_0_0_1"/>
<comment type="caution">
    <text evidence="2">The sequence shown here is derived from an EMBL/GenBank/DDBJ whole genome shotgun (WGS) entry which is preliminary data.</text>
</comment>
<evidence type="ECO:0000313" key="3">
    <source>
        <dbReference type="Proteomes" id="UP000007129"/>
    </source>
</evidence>
<feature type="chain" id="PRO_5003866603" evidence="1">
    <location>
        <begin position="23"/>
        <end position="130"/>
    </location>
</feature>
<protein>
    <submittedName>
        <fullName evidence="2">Uncharacterized protein</fullName>
    </submittedName>
</protein>
<dbReference type="VEuPathDB" id="FungiDB:MPH_12061"/>